<comment type="caution">
    <text evidence="1">The sequence shown here is derived from an EMBL/GenBank/DDBJ whole genome shotgun (WGS) entry which is preliminary data.</text>
</comment>
<organism evidence="1 2">
    <name type="scientific">Marvinbryantia formatexigens DSM 14469</name>
    <dbReference type="NCBI Taxonomy" id="478749"/>
    <lineage>
        <taxon>Bacteria</taxon>
        <taxon>Bacillati</taxon>
        <taxon>Bacillota</taxon>
        <taxon>Clostridia</taxon>
        <taxon>Lachnospirales</taxon>
        <taxon>Lachnospiraceae</taxon>
        <taxon>Marvinbryantia</taxon>
    </lineage>
</organism>
<protein>
    <submittedName>
        <fullName evidence="1">Uncharacterized protein</fullName>
    </submittedName>
</protein>
<dbReference type="Proteomes" id="UP000005561">
    <property type="component" value="Unassembled WGS sequence"/>
</dbReference>
<gene>
    <name evidence="1" type="ORF">BRYFOR_05060</name>
</gene>
<reference evidence="1" key="1">
    <citation type="submission" date="2009-07" db="EMBL/GenBank/DDBJ databases">
        <authorList>
            <person name="Weinstock G."/>
            <person name="Sodergren E."/>
            <person name="Clifton S."/>
            <person name="Fulton L."/>
            <person name="Fulton B."/>
            <person name="Courtney L."/>
            <person name="Fronick C."/>
            <person name="Harrison M."/>
            <person name="Strong C."/>
            <person name="Farmer C."/>
            <person name="Delahaunty K."/>
            <person name="Markovic C."/>
            <person name="Hall O."/>
            <person name="Minx P."/>
            <person name="Tomlinson C."/>
            <person name="Mitreva M."/>
            <person name="Nelson J."/>
            <person name="Hou S."/>
            <person name="Wollam A."/>
            <person name="Pepin K.H."/>
            <person name="Johnson M."/>
            <person name="Bhonagiri V."/>
            <person name="Nash W.E."/>
            <person name="Warren W."/>
            <person name="Chinwalla A."/>
            <person name="Mardis E.R."/>
            <person name="Wilson R.K."/>
        </authorList>
    </citation>
    <scope>NUCLEOTIDE SEQUENCE [LARGE SCALE GENOMIC DNA]</scope>
    <source>
        <strain evidence="1">DSM 14469</strain>
    </source>
</reference>
<evidence type="ECO:0000313" key="2">
    <source>
        <dbReference type="Proteomes" id="UP000005561"/>
    </source>
</evidence>
<dbReference type="AlphaFoldDB" id="C6L8X1"/>
<name>C6L8X1_9FIRM</name>
<sequence>MYQHLSAPGADIFVKKQASVRSPAKLLTVKLFSFKEYLIIFLLESEVNKWYYQ</sequence>
<dbReference type="EMBL" id="ACCL02000001">
    <property type="protein sequence ID" value="EET62710.1"/>
    <property type="molecule type" value="Genomic_DNA"/>
</dbReference>
<evidence type="ECO:0000313" key="1">
    <source>
        <dbReference type="EMBL" id="EET62710.1"/>
    </source>
</evidence>
<proteinExistence type="predicted"/>
<accession>C6L8X1</accession>
<keyword evidence="2" id="KW-1185">Reference proteome</keyword>